<dbReference type="eggNOG" id="KOG0470">
    <property type="taxonomic scope" value="Eukaryota"/>
</dbReference>
<keyword evidence="6 11" id="KW-0808">Transferase</keyword>
<evidence type="ECO:0000256" key="2">
    <source>
        <dbReference type="ARBA" id="ARBA00004964"/>
    </source>
</evidence>
<dbReference type="OrthoDB" id="5590356at2759"/>
<dbReference type="SUPFAM" id="SSF51011">
    <property type="entry name" value="Glycosyl hydrolase domain"/>
    <property type="match status" value="1"/>
</dbReference>
<evidence type="ECO:0000256" key="7">
    <source>
        <dbReference type="ARBA" id="ARBA00023056"/>
    </source>
</evidence>
<dbReference type="GeneID" id="6997442"/>
<evidence type="ECO:0000256" key="9">
    <source>
        <dbReference type="SAM" id="MobiDB-lite"/>
    </source>
</evidence>
<evidence type="ECO:0000256" key="6">
    <source>
        <dbReference type="ARBA" id="ARBA00022679"/>
    </source>
</evidence>
<comment type="pathway">
    <text evidence="2">Glycan biosynthesis; glycogen biosynthesis.</text>
</comment>
<evidence type="ECO:0000259" key="10">
    <source>
        <dbReference type="SMART" id="SM00642"/>
    </source>
</evidence>
<dbReference type="UniPathway" id="UPA00164"/>
<dbReference type="Proteomes" id="UP000001460">
    <property type="component" value="Unassembled WGS sequence"/>
</dbReference>
<accession>B6AIF3</accession>
<comment type="similarity">
    <text evidence="3">Belongs to the glycosyl hydrolase 13 family. GlgB subfamily.</text>
</comment>
<dbReference type="GO" id="GO:0004553">
    <property type="term" value="F:hydrolase activity, hydrolyzing O-glycosyl compounds"/>
    <property type="evidence" value="ECO:0007669"/>
    <property type="project" value="InterPro"/>
</dbReference>
<dbReference type="InterPro" id="IPR044143">
    <property type="entry name" value="GlgB_N_E_set_prok"/>
</dbReference>
<dbReference type="PANTHER" id="PTHR43651:SF3">
    <property type="entry name" value="1,4-ALPHA-GLUCAN-BRANCHING ENZYME"/>
    <property type="match status" value="1"/>
</dbReference>
<evidence type="ECO:0000256" key="5">
    <source>
        <dbReference type="ARBA" id="ARBA00022600"/>
    </source>
</evidence>
<dbReference type="Gene3D" id="2.60.40.10">
    <property type="entry name" value="Immunoglobulins"/>
    <property type="match status" value="1"/>
</dbReference>
<feature type="region of interest" description="Disordered" evidence="9">
    <location>
        <begin position="1"/>
        <end position="35"/>
    </location>
</feature>
<dbReference type="InterPro" id="IPR017853">
    <property type="entry name" value="GH"/>
</dbReference>
<dbReference type="InterPro" id="IPR014756">
    <property type="entry name" value="Ig_E-set"/>
</dbReference>
<dbReference type="NCBIfam" id="NF003811">
    <property type="entry name" value="PRK05402.1"/>
    <property type="match status" value="1"/>
</dbReference>
<dbReference type="VEuPathDB" id="CryptoDB:CMU_031350"/>
<dbReference type="SUPFAM" id="SSF51445">
    <property type="entry name" value="(Trans)glycosidases"/>
    <property type="match status" value="1"/>
</dbReference>
<feature type="domain" description="Glycosyl hydrolase family 13 catalytic" evidence="10">
    <location>
        <begin position="558"/>
        <end position="914"/>
    </location>
</feature>
<dbReference type="InterPro" id="IPR004193">
    <property type="entry name" value="Glyco_hydro_13_N"/>
</dbReference>
<evidence type="ECO:0000256" key="8">
    <source>
        <dbReference type="ARBA" id="ARBA00023277"/>
    </source>
</evidence>
<reference evidence="11" key="1">
    <citation type="submission" date="2008-06" db="EMBL/GenBank/DDBJ databases">
        <authorList>
            <person name="Lorenzi H."/>
            <person name="Inman J."/>
            <person name="Miller J."/>
            <person name="Schobel S."/>
            <person name="Amedeo P."/>
            <person name="Caler E.V."/>
            <person name="da Silva J."/>
        </authorList>
    </citation>
    <scope>NUCLEOTIDE SEQUENCE [LARGE SCALE GENOMIC DNA]</scope>
    <source>
        <strain evidence="11">RN66</strain>
    </source>
</reference>
<dbReference type="NCBIfam" id="NF008967">
    <property type="entry name" value="PRK12313.1"/>
    <property type="match status" value="1"/>
</dbReference>
<dbReference type="GO" id="GO:0043169">
    <property type="term" value="F:cation binding"/>
    <property type="evidence" value="ECO:0007669"/>
    <property type="project" value="InterPro"/>
</dbReference>
<dbReference type="GO" id="GO:0003844">
    <property type="term" value="F:1,4-alpha-glucan branching enzyme activity"/>
    <property type="evidence" value="ECO:0007669"/>
    <property type="project" value="UniProtKB-EC"/>
</dbReference>
<dbReference type="NCBIfam" id="TIGR01515">
    <property type="entry name" value="branching_enzym"/>
    <property type="match status" value="1"/>
</dbReference>
<dbReference type="Pfam" id="PF02922">
    <property type="entry name" value="CBM_48"/>
    <property type="match status" value="1"/>
</dbReference>
<dbReference type="AlphaFoldDB" id="B6AIF3"/>
<dbReference type="GO" id="GO:0005978">
    <property type="term" value="P:glycogen biosynthetic process"/>
    <property type="evidence" value="ECO:0007669"/>
    <property type="project" value="UniProtKB-UniPathway"/>
</dbReference>
<dbReference type="EMBL" id="DS989736">
    <property type="protein sequence ID" value="EEA07994.1"/>
    <property type="molecule type" value="Genomic_DNA"/>
</dbReference>
<dbReference type="SUPFAM" id="SSF81296">
    <property type="entry name" value="E set domains"/>
    <property type="match status" value="1"/>
</dbReference>
<keyword evidence="12" id="KW-1185">Reference proteome</keyword>
<dbReference type="STRING" id="441375.B6AIF3"/>
<keyword evidence="5" id="KW-0321">Glycogen metabolism</keyword>
<evidence type="ECO:0000256" key="4">
    <source>
        <dbReference type="ARBA" id="ARBA00012541"/>
    </source>
</evidence>
<protein>
    <recommendedName>
        <fullName evidence="4">1,4-alpha-glucan branching enzyme</fullName>
        <ecNumber evidence="4">2.4.1.18</ecNumber>
    </recommendedName>
</protein>
<evidence type="ECO:0000313" key="12">
    <source>
        <dbReference type="Proteomes" id="UP000001460"/>
    </source>
</evidence>
<dbReference type="SMART" id="SM00642">
    <property type="entry name" value="Aamy"/>
    <property type="match status" value="1"/>
</dbReference>
<dbReference type="EC" id="2.4.1.18" evidence="4"/>
<evidence type="ECO:0000313" key="11">
    <source>
        <dbReference type="EMBL" id="EEA07994.1"/>
    </source>
</evidence>
<dbReference type="CDD" id="cd02855">
    <property type="entry name" value="E_set_GBE_prok_N"/>
    <property type="match status" value="1"/>
</dbReference>
<dbReference type="Pfam" id="PF02806">
    <property type="entry name" value="Alpha-amylase_C"/>
    <property type="match status" value="1"/>
</dbReference>
<dbReference type="Pfam" id="PF00128">
    <property type="entry name" value="Alpha-amylase"/>
    <property type="match status" value="1"/>
</dbReference>
<comment type="catalytic activity">
    <reaction evidence="1">
        <text>Transfers a segment of a (1-&gt;4)-alpha-D-glucan chain to a primary hydroxy group in a similar glucan chain.</text>
        <dbReference type="EC" id="2.4.1.18"/>
    </reaction>
</comment>
<keyword evidence="7" id="KW-0320">Glycogen biosynthesis</keyword>
<dbReference type="PANTHER" id="PTHR43651">
    <property type="entry name" value="1,4-ALPHA-GLUCAN-BRANCHING ENZYME"/>
    <property type="match status" value="1"/>
</dbReference>
<evidence type="ECO:0000256" key="3">
    <source>
        <dbReference type="ARBA" id="ARBA00009000"/>
    </source>
</evidence>
<keyword evidence="8" id="KW-0119">Carbohydrate metabolism</keyword>
<dbReference type="InterPro" id="IPR006048">
    <property type="entry name" value="A-amylase/branching_C"/>
</dbReference>
<dbReference type="Gene3D" id="3.20.20.80">
    <property type="entry name" value="Glycosidases"/>
    <property type="match status" value="1"/>
</dbReference>
<keyword evidence="11" id="KW-0328">Glycosyltransferase</keyword>
<dbReference type="InterPro" id="IPR013783">
    <property type="entry name" value="Ig-like_fold"/>
</dbReference>
<sequence length="1049" mass="120624">MALRMTTKVAESSKESSQSKNSTNCMASSTSTNVSCVPTAANSPISYSSSLESVGEELKDIYEVLNEVPYDGKISDHDLYLLDKAEHPQPFGVLGYQKFGEDLTHEYFVVRAWIRNAKSVYIRAIGHSYSTIDTNNIPVKMVRRYLNGKSLWLFEKAFRILKNRMSVVRNHYCGYEDDVGLLNKQQGLLQQSINITSSNEKRRDLIDNNESQFFKCRVETDEENSYGEAYEKSVENISHKIDECSISSLYNKKYTIKPENSTGFGMNKSTELMNLNSSINLGVSKVDISDCKPNSSDLKLNTSHSCISEVKNTCKVDLNSDTKLVNKFEYLPSSSSRPRSTVNVSDLSCSTDKACNRYIHDNINSSECVRKLYYEYIVEYEGDSKNKFVLRDAYSFGLLLTEGEISLFQSGSCWHVDNILGSHIMEFNGVLGTRFTVWAPHAKHVSVVGDWNGWDGRANPMRSRYESGIWELFIPHLGVGEKYGYQIHSITDSVFVKIDPYAQEFEVPPKYASIISSCDDSYKDNQDKFKWEDDKWMSRRLQLGLNEEMRRQPMSIYEVHLPSWMRKENGDYLGYREIAERLVKHVGNLNFTHVEFLPLAQHPFEGSWGYQVTGQYSPYSRLGNPDDFKYLVNELHKANIGVFIDFVPAHFCKDSWGLVYYDGTPTYEYGDPREGEHKGWGTAVFNFRRNEVRSFLLGAAYHWLRRYHIDGLRIDAVSSMLYRNYLRPNGEWIPNEFGGDANLEAVSLLQELNWVIHKEFPGVFTMAEESTAWKGVTQKGSDGLGFDAKWDLGWMNDTLSYLYTPPDRKHTKHNKLTFRGLYMAHENWVLPLSHDEVVNGKGSLLDKCGFTGAPYMDRIRTMKALFGYQIGMPGRPLLFQGAEIAQGREWKESRSVDWHEGEEDIRKKVCIYLSDLLNTYKTYPSLHAGDDESWNFQWVDCENSQDCIIAFLRKYKEWSNDVVVICNFNSRRYYNYPIGVPHGNEWIVLINSDDWKYGGSMFGPGNECKIKASHGGRIGWPYSLWLDIPEFSCILMKPWVENEYNKKCE</sequence>
<dbReference type="Gene3D" id="2.60.40.1180">
    <property type="entry name" value="Golgi alpha-mannosidase II"/>
    <property type="match status" value="1"/>
</dbReference>
<evidence type="ECO:0000256" key="1">
    <source>
        <dbReference type="ARBA" id="ARBA00000826"/>
    </source>
</evidence>
<proteinExistence type="inferred from homology"/>
<dbReference type="CDD" id="cd11322">
    <property type="entry name" value="AmyAc_Glg_BE"/>
    <property type="match status" value="1"/>
</dbReference>
<dbReference type="InterPro" id="IPR006407">
    <property type="entry name" value="GlgB"/>
</dbReference>
<gene>
    <name evidence="11" type="ORF">CMU_031350</name>
</gene>
<dbReference type="InterPro" id="IPR006047">
    <property type="entry name" value="GH13_cat_dom"/>
</dbReference>
<dbReference type="InterPro" id="IPR013780">
    <property type="entry name" value="Glyco_hydro_b"/>
</dbReference>
<dbReference type="GO" id="GO:0005829">
    <property type="term" value="C:cytosol"/>
    <property type="evidence" value="ECO:0007669"/>
    <property type="project" value="TreeGrafter"/>
</dbReference>
<name>B6AIF3_CRYMR</name>
<organism evidence="11 12">
    <name type="scientific">Cryptosporidium muris (strain RN66)</name>
    <dbReference type="NCBI Taxonomy" id="441375"/>
    <lineage>
        <taxon>Eukaryota</taxon>
        <taxon>Sar</taxon>
        <taxon>Alveolata</taxon>
        <taxon>Apicomplexa</taxon>
        <taxon>Conoidasida</taxon>
        <taxon>Coccidia</taxon>
        <taxon>Eucoccidiorida</taxon>
        <taxon>Eimeriorina</taxon>
        <taxon>Cryptosporidiidae</taxon>
        <taxon>Cryptosporidium</taxon>
    </lineage>
</organism>
<feature type="compositionally biased region" description="Polar residues" evidence="9">
    <location>
        <begin position="23"/>
        <end position="35"/>
    </location>
</feature>
<dbReference type="RefSeq" id="XP_002142343.1">
    <property type="nucleotide sequence ID" value="XM_002142307.1"/>
</dbReference>